<dbReference type="SUPFAM" id="SSF63829">
    <property type="entry name" value="Calcium-dependent phosphotriesterase"/>
    <property type="match status" value="1"/>
</dbReference>
<organism evidence="2 3">
    <name type="scientific">Streptomyces durmitorensis</name>
    <dbReference type="NCBI Taxonomy" id="319947"/>
    <lineage>
        <taxon>Bacteria</taxon>
        <taxon>Bacillati</taxon>
        <taxon>Actinomycetota</taxon>
        <taxon>Actinomycetes</taxon>
        <taxon>Kitasatosporales</taxon>
        <taxon>Streptomycetaceae</taxon>
        <taxon>Streptomyces</taxon>
    </lineage>
</organism>
<evidence type="ECO:0000256" key="1">
    <source>
        <dbReference type="SAM" id="MobiDB-lite"/>
    </source>
</evidence>
<protein>
    <submittedName>
        <fullName evidence="2">Uncharacterized protein</fullName>
    </submittedName>
</protein>
<evidence type="ECO:0000313" key="3">
    <source>
        <dbReference type="Proteomes" id="UP000829992"/>
    </source>
</evidence>
<gene>
    <name evidence="2" type="ORF">M4V62_07955</name>
</gene>
<dbReference type="EMBL" id="CP097289">
    <property type="protein sequence ID" value="UQT55033.1"/>
    <property type="molecule type" value="Genomic_DNA"/>
</dbReference>
<dbReference type="RefSeq" id="WP_249586524.1">
    <property type="nucleotide sequence ID" value="NZ_BAAAQL010000008.1"/>
</dbReference>
<feature type="compositionally biased region" description="Basic and acidic residues" evidence="1">
    <location>
        <begin position="1"/>
        <end position="10"/>
    </location>
</feature>
<reference evidence="2 3" key="1">
    <citation type="submission" date="2022-05" db="EMBL/GenBank/DDBJ databases">
        <authorList>
            <person name="Zhou X."/>
            <person name="Li K."/>
            <person name="Man Y."/>
        </authorList>
    </citation>
    <scope>NUCLEOTIDE SEQUENCE [LARGE SCALE GENOMIC DNA]</scope>
    <source>
        <strain evidence="2 3">MS405</strain>
    </source>
</reference>
<feature type="region of interest" description="Disordered" evidence="1">
    <location>
        <begin position="1"/>
        <end position="31"/>
    </location>
</feature>
<name>A0ABY4PQ00_9ACTN</name>
<sequence length="319" mass="35222">MTTRKADAEHGTQPTAPPHTQPGTRNTPLTPYARLPRRHHDRHIAHSTVDAFGQAHWLLAAREPLPGRGAMKPYDAVVVTVDADGRDHATELNAVRARYPRIDALPDGGFVVADARSRRSEQHVQVFDALGRESWSFRVGDAIEDLLADQAGRLWVGHFDEGVFGDDELSHPGLRCWSAEGDPLWTYEAEEGASQIYDCYALNVTDESVWVCAYSDFTLLEVRPGRAVRRRANDLEGATALAVHEGRVTFLGGYGDDRDRLVDAEVGHQDVRPYASGRLVGADGGPLRARRTVSRGPRIYVQEEPYTAWTVLDISVPGV</sequence>
<proteinExistence type="predicted"/>
<accession>A0ABY4PQ00</accession>
<keyword evidence="3" id="KW-1185">Reference proteome</keyword>
<evidence type="ECO:0000313" key="2">
    <source>
        <dbReference type="EMBL" id="UQT55033.1"/>
    </source>
</evidence>
<dbReference type="Proteomes" id="UP000829992">
    <property type="component" value="Chromosome"/>
</dbReference>